<dbReference type="EMBL" id="ML769839">
    <property type="protein sequence ID" value="KAE9386904.1"/>
    <property type="molecule type" value="Genomic_DNA"/>
</dbReference>
<feature type="region of interest" description="Disordered" evidence="1">
    <location>
        <begin position="51"/>
        <end position="114"/>
    </location>
</feature>
<proteinExistence type="predicted"/>
<sequence>MNPLKDNLHGFNSSVDNRPPKRRKFIHALHSVSVESLPDWDSPLIGVNNPLPGPSYWPQSNQSPPGRTEILDRRGSTSQEPHIVSVEDGKGPSAAKPSSPSLSSHQTPPLEIFPDKVYPSSGFLNAQQLDKLDLNAKMTSQPSKVKNLGIPKTIQFKAVQQNFRNASISSKSSQSQWRDPATPIPIPSYKMNPFNGGRFKDNSRQLKSSSGTQKNQRTPTDCPAECQKTTKPLLQPDISYVKIDSDEGDQPVAGPSLYQSAFKQAPASRVEVWKGRRSTGKEPVPISSEEEDVQASVFPDGLHSRWLEENLKPKPSSLSHSSQTSIIDDFSEPVLKESLKQGFVRAQVKKIKGKQVNLSNVDVRNGMKPKYQPLLKNQFNTVETHADPIATAPTTLLCKGFKSLPLKALYIGYNHLEGGYLLDFKPPPNRQTPLRHFTIIQWCQKLTEQHVYPYSKHLTVSKKL</sequence>
<organism evidence="2 3">
    <name type="scientific">Gymnopus androsaceus JB14</name>
    <dbReference type="NCBI Taxonomy" id="1447944"/>
    <lineage>
        <taxon>Eukaryota</taxon>
        <taxon>Fungi</taxon>
        <taxon>Dikarya</taxon>
        <taxon>Basidiomycota</taxon>
        <taxon>Agaricomycotina</taxon>
        <taxon>Agaricomycetes</taxon>
        <taxon>Agaricomycetidae</taxon>
        <taxon>Agaricales</taxon>
        <taxon>Marasmiineae</taxon>
        <taxon>Omphalotaceae</taxon>
        <taxon>Gymnopus</taxon>
    </lineage>
</organism>
<feature type="region of interest" description="Disordered" evidence="1">
    <location>
        <begin position="1"/>
        <end position="20"/>
    </location>
</feature>
<dbReference type="AlphaFoldDB" id="A0A6A4GNZ1"/>
<evidence type="ECO:0000313" key="2">
    <source>
        <dbReference type="EMBL" id="KAE9386904.1"/>
    </source>
</evidence>
<gene>
    <name evidence="2" type="ORF">BT96DRAFT_981574</name>
</gene>
<name>A0A6A4GNZ1_9AGAR</name>
<dbReference type="Proteomes" id="UP000799118">
    <property type="component" value="Unassembled WGS sequence"/>
</dbReference>
<evidence type="ECO:0000313" key="3">
    <source>
        <dbReference type="Proteomes" id="UP000799118"/>
    </source>
</evidence>
<protein>
    <submittedName>
        <fullName evidence="2">Uncharacterized protein</fullName>
    </submittedName>
</protein>
<feature type="compositionally biased region" description="Polar residues" evidence="1">
    <location>
        <begin position="205"/>
        <end position="219"/>
    </location>
</feature>
<keyword evidence="3" id="KW-1185">Reference proteome</keyword>
<accession>A0A6A4GNZ1</accession>
<feature type="compositionally biased region" description="Low complexity" evidence="1">
    <location>
        <begin position="91"/>
        <end position="104"/>
    </location>
</feature>
<feature type="compositionally biased region" description="Low complexity" evidence="1">
    <location>
        <begin position="167"/>
        <end position="176"/>
    </location>
</feature>
<evidence type="ECO:0000256" key="1">
    <source>
        <dbReference type="SAM" id="MobiDB-lite"/>
    </source>
</evidence>
<dbReference type="OrthoDB" id="442460at2759"/>
<feature type="region of interest" description="Disordered" evidence="1">
    <location>
        <begin position="165"/>
        <end position="227"/>
    </location>
</feature>
<reference evidence="2" key="1">
    <citation type="journal article" date="2019" name="Environ. Microbiol.">
        <title>Fungal ecological strategies reflected in gene transcription - a case study of two litter decomposers.</title>
        <authorList>
            <person name="Barbi F."/>
            <person name="Kohler A."/>
            <person name="Barry K."/>
            <person name="Baskaran P."/>
            <person name="Daum C."/>
            <person name="Fauchery L."/>
            <person name="Ihrmark K."/>
            <person name="Kuo A."/>
            <person name="LaButti K."/>
            <person name="Lipzen A."/>
            <person name="Morin E."/>
            <person name="Grigoriev I.V."/>
            <person name="Henrissat B."/>
            <person name="Lindahl B."/>
            <person name="Martin F."/>
        </authorList>
    </citation>
    <scope>NUCLEOTIDE SEQUENCE</scope>
    <source>
        <strain evidence="2">JB14</strain>
    </source>
</reference>
<feature type="region of interest" description="Disordered" evidence="1">
    <location>
        <begin position="274"/>
        <end position="294"/>
    </location>
</feature>